<keyword evidence="1" id="KW-0472">Membrane</keyword>
<dbReference type="PATRIC" id="fig|768679.9.peg.2074"/>
<dbReference type="KEGG" id="ttn:TTX_2049"/>
<organism evidence="2 3">
    <name type="scientific">Thermoproteus tenax (strain ATCC 35583 / DSM 2078 / JCM 9277 / NBRC 100435 / Kra 1)</name>
    <dbReference type="NCBI Taxonomy" id="768679"/>
    <lineage>
        <taxon>Archaea</taxon>
        <taxon>Thermoproteota</taxon>
        <taxon>Thermoprotei</taxon>
        <taxon>Thermoproteales</taxon>
        <taxon>Thermoproteaceae</taxon>
        <taxon>Thermoproteus</taxon>
    </lineage>
</organism>
<dbReference type="PaxDb" id="768679-TTX_2049"/>
<keyword evidence="3" id="KW-1185">Reference proteome</keyword>
<dbReference type="Proteomes" id="UP000002654">
    <property type="component" value="Chromosome"/>
</dbReference>
<feature type="transmembrane region" description="Helical" evidence="1">
    <location>
        <begin position="87"/>
        <end position="106"/>
    </location>
</feature>
<accession>G4RM67</accession>
<evidence type="ECO:0000313" key="2">
    <source>
        <dbReference type="EMBL" id="CCC82662.1"/>
    </source>
</evidence>
<sequence>MPCAGYFKLSGRFFKYHYFERRMANKVDRLALAIVLVAAALTALFLQGFWSLVFSLSTCGDLLWYTVLAVAMAVVVFYAYERNSQLMWGFAVVLLLVYVIVMLLAVQSPPPC</sequence>
<gene>
    <name evidence="2" type="ordered locus">TTX_2049</name>
</gene>
<keyword evidence="1" id="KW-0812">Transmembrane</keyword>
<feature type="transmembrane region" description="Helical" evidence="1">
    <location>
        <begin position="62"/>
        <end position="80"/>
    </location>
</feature>
<keyword evidence="1" id="KW-1133">Transmembrane helix</keyword>
<feature type="transmembrane region" description="Helical" evidence="1">
    <location>
        <begin position="30"/>
        <end position="50"/>
    </location>
</feature>
<evidence type="ECO:0000313" key="3">
    <source>
        <dbReference type="Proteomes" id="UP000002654"/>
    </source>
</evidence>
<dbReference type="EMBL" id="FN869859">
    <property type="protein sequence ID" value="CCC82662.1"/>
    <property type="molecule type" value="Genomic_DNA"/>
</dbReference>
<proteinExistence type="predicted"/>
<evidence type="ECO:0000256" key="1">
    <source>
        <dbReference type="SAM" id="Phobius"/>
    </source>
</evidence>
<reference evidence="2 3" key="1">
    <citation type="journal article" date="2011" name="PLoS ONE">
        <title>The complete genome sequence of Thermoproteus tenax: a physiologically versatile member of the Crenarchaeota.</title>
        <authorList>
            <person name="Siebers B."/>
            <person name="Zaparty M."/>
            <person name="Raddatz G."/>
            <person name="Tjaden B."/>
            <person name="Albers S.V."/>
            <person name="Bell S.D."/>
            <person name="Blombach F."/>
            <person name="Kletzin A."/>
            <person name="Kyrpides N."/>
            <person name="Lanz C."/>
            <person name="Plagens A."/>
            <person name="Rampp M."/>
            <person name="Rosinus A."/>
            <person name="von Jan M."/>
            <person name="Makarova K.S."/>
            <person name="Klenk H.P."/>
            <person name="Schuster S.C."/>
            <person name="Hensel R."/>
        </authorList>
    </citation>
    <scope>NUCLEOTIDE SEQUENCE [LARGE SCALE GENOMIC DNA]</scope>
    <source>
        <strain evidence="3">ATCC 35583 / DSM 2078 / JCM 9277 / NBRC 100435 / Kra 1</strain>
    </source>
</reference>
<name>G4RM67_THETK</name>
<dbReference type="HOGENOM" id="CLU_171559_0_0_2"/>
<protein>
    <submittedName>
        <fullName evidence="2">Uncharacterized protein</fullName>
    </submittedName>
</protein>
<dbReference type="eggNOG" id="arCOG07010">
    <property type="taxonomic scope" value="Archaea"/>
</dbReference>
<dbReference type="AlphaFoldDB" id="G4RM67"/>